<dbReference type="EMBL" id="SJPM01000002">
    <property type="protein sequence ID" value="TWU01453.1"/>
    <property type="molecule type" value="Genomic_DNA"/>
</dbReference>
<name>A0A5C6AN22_9BACT</name>
<organism evidence="1 2">
    <name type="scientific">Neorhodopirellula pilleata</name>
    <dbReference type="NCBI Taxonomy" id="2714738"/>
    <lineage>
        <taxon>Bacteria</taxon>
        <taxon>Pseudomonadati</taxon>
        <taxon>Planctomycetota</taxon>
        <taxon>Planctomycetia</taxon>
        <taxon>Pirellulales</taxon>
        <taxon>Pirellulaceae</taxon>
        <taxon>Neorhodopirellula</taxon>
    </lineage>
</organism>
<protein>
    <submittedName>
        <fullName evidence="1">Uncharacterized protein</fullName>
    </submittedName>
</protein>
<keyword evidence="2" id="KW-1185">Reference proteome</keyword>
<proteinExistence type="predicted"/>
<evidence type="ECO:0000313" key="2">
    <source>
        <dbReference type="Proteomes" id="UP000316213"/>
    </source>
</evidence>
<dbReference type="RefSeq" id="WP_146576752.1">
    <property type="nucleotide sequence ID" value="NZ_SJPM01000002.1"/>
</dbReference>
<evidence type="ECO:0000313" key="1">
    <source>
        <dbReference type="EMBL" id="TWU01453.1"/>
    </source>
</evidence>
<accession>A0A5C6AN22</accession>
<sequence length="150" mass="16815">MRWTVSLHRVGEGFRRDSEDHLDWFFEHNSEQNDDETSGALITFASDLSPTVRPSKSGIIIVPVDRLPDHRHIYLDYQGELSGNRGQITPILSGQFRWGSSGTEDKSSVAIELVTIEIRDHSLAAMVRLADSWRAMLCSAPCVPLRLGPL</sequence>
<dbReference type="Proteomes" id="UP000316213">
    <property type="component" value="Unassembled WGS sequence"/>
</dbReference>
<dbReference type="AlphaFoldDB" id="A0A5C6AN22"/>
<gene>
    <name evidence="1" type="ORF">Pla100_11870</name>
</gene>
<reference evidence="1 2" key="1">
    <citation type="submission" date="2019-02" db="EMBL/GenBank/DDBJ databases">
        <title>Deep-cultivation of Planctomycetes and their phenomic and genomic characterization uncovers novel biology.</title>
        <authorList>
            <person name="Wiegand S."/>
            <person name="Jogler M."/>
            <person name="Boedeker C."/>
            <person name="Pinto D."/>
            <person name="Vollmers J."/>
            <person name="Rivas-Marin E."/>
            <person name="Kohn T."/>
            <person name="Peeters S.H."/>
            <person name="Heuer A."/>
            <person name="Rast P."/>
            <person name="Oberbeckmann S."/>
            <person name="Bunk B."/>
            <person name="Jeske O."/>
            <person name="Meyerdierks A."/>
            <person name="Storesund J.E."/>
            <person name="Kallscheuer N."/>
            <person name="Luecker S."/>
            <person name="Lage O.M."/>
            <person name="Pohl T."/>
            <person name="Merkel B.J."/>
            <person name="Hornburger P."/>
            <person name="Mueller R.-W."/>
            <person name="Bruemmer F."/>
            <person name="Labrenz M."/>
            <person name="Spormann A.M."/>
            <person name="Op Den Camp H."/>
            <person name="Overmann J."/>
            <person name="Amann R."/>
            <person name="Jetten M.S.M."/>
            <person name="Mascher T."/>
            <person name="Medema M.H."/>
            <person name="Devos D.P."/>
            <person name="Kaster A.-K."/>
            <person name="Ovreas L."/>
            <person name="Rohde M."/>
            <person name="Galperin M.Y."/>
            <person name="Jogler C."/>
        </authorList>
    </citation>
    <scope>NUCLEOTIDE SEQUENCE [LARGE SCALE GENOMIC DNA]</scope>
    <source>
        <strain evidence="1 2">Pla100</strain>
    </source>
</reference>
<dbReference type="OrthoDB" id="288736at2"/>
<comment type="caution">
    <text evidence="1">The sequence shown here is derived from an EMBL/GenBank/DDBJ whole genome shotgun (WGS) entry which is preliminary data.</text>
</comment>